<proteinExistence type="predicted"/>
<dbReference type="InterPro" id="IPR036179">
    <property type="entry name" value="Ig-like_dom_sf"/>
</dbReference>
<keyword evidence="3" id="KW-1185">Reference proteome</keyword>
<evidence type="ECO:0000313" key="3">
    <source>
        <dbReference type="Proteomes" id="UP000694888"/>
    </source>
</evidence>
<organism evidence="3 4">
    <name type="scientific">Aplysia californica</name>
    <name type="common">California sea hare</name>
    <dbReference type="NCBI Taxonomy" id="6500"/>
    <lineage>
        <taxon>Eukaryota</taxon>
        <taxon>Metazoa</taxon>
        <taxon>Spiralia</taxon>
        <taxon>Lophotrochozoa</taxon>
        <taxon>Mollusca</taxon>
        <taxon>Gastropoda</taxon>
        <taxon>Heterobranchia</taxon>
        <taxon>Euthyneura</taxon>
        <taxon>Tectipleura</taxon>
        <taxon>Aplysiida</taxon>
        <taxon>Aplysioidea</taxon>
        <taxon>Aplysiidae</taxon>
        <taxon>Aplysia</taxon>
    </lineage>
</organism>
<name>A0ABM0K8P7_APLCA</name>
<dbReference type="SUPFAM" id="SSF48726">
    <property type="entry name" value="Immunoglobulin"/>
    <property type="match status" value="1"/>
</dbReference>
<dbReference type="RefSeq" id="XP_005111471.1">
    <property type="nucleotide sequence ID" value="XM_005111414.3"/>
</dbReference>
<dbReference type="InterPro" id="IPR013783">
    <property type="entry name" value="Ig-like_fold"/>
</dbReference>
<feature type="signal peptide" evidence="2">
    <location>
        <begin position="1"/>
        <end position="30"/>
    </location>
</feature>
<feature type="transmembrane region" description="Helical" evidence="1">
    <location>
        <begin position="510"/>
        <end position="534"/>
    </location>
</feature>
<evidence type="ECO:0000256" key="1">
    <source>
        <dbReference type="SAM" id="Phobius"/>
    </source>
</evidence>
<keyword evidence="1" id="KW-1133">Transmembrane helix</keyword>
<evidence type="ECO:0000313" key="4">
    <source>
        <dbReference type="RefSeq" id="XP_005111471.1"/>
    </source>
</evidence>
<evidence type="ECO:0000256" key="2">
    <source>
        <dbReference type="SAM" id="SignalP"/>
    </source>
</evidence>
<dbReference type="Gene3D" id="2.60.40.10">
    <property type="entry name" value="Immunoglobulins"/>
    <property type="match status" value="1"/>
</dbReference>
<sequence length="662" mass="73843">MAQAITFSAAVVVVFVLVLCVLDMPWLAEACVPVEEGKSHVWRCDIPEDVAHRDVKWVWEKADGQSQVLSVCVHGKSNNSCSLTESQVVTTVTSKTSQGLHSRMEVQTLSRLDHHSRLSCGVMSVAGRRDEFKFLTVFHTCEVSVFVKPRDPKCESHLLSDNIIQVDCSAQDVFPALLCDMIQIEEQMNRRMKIPGGKVHYTTRVAGTGYRQTPPQIKPTCSARLFRPVKGYYRYFVVMYPRVRTINRREMSVPVQPTAVNISRSVVHVSLSLVDSPVDICPEEGSVITPRCEATGFESKPYFRWTVFGKEINSSDVWSVEDPTGHPYMFISTHKIRVRPEHQGILISCSAVPSNWQEVRDDDITDSLSLQLRWPPSRQPEFFFVNGGEKLPKKITLVQNSTALSLQCSVPAGGTPDVQETTVSCTRTDLNLLTSSRDSENGGNVILRESAVGASANFTLDTKDKGAFSCVCSAKHATRCYHGQVDLDVTVVSTDFLGQFSSREGGPGDWKLPVIVSLFVTVAGLACCFVVIACRKLYNRTLYLHDTLYWKSSGNDELGGENKINSNKVLAVKLESEDGYIEPIDVMPTQQYRESSDNHYDEIDTGSDDSTSDKGIIENRNMVVSDNPFYATHRSLKTPMAFHCTHIQKEADSFFNTFLDQT</sequence>
<accession>A0ABM0K8P7</accession>
<keyword evidence="1" id="KW-0812">Transmembrane</keyword>
<protein>
    <submittedName>
        <fullName evidence="4">Uncharacterized protein LOC101851160</fullName>
    </submittedName>
</protein>
<reference evidence="4" key="1">
    <citation type="submission" date="2025-08" db="UniProtKB">
        <authorList>
            <consortium name="RefSeq"/>
        </authorList>
    </citation>
    <scope>IDENTIFICATION</scope>
</reference>
<keyword evidence="1" id="KW-0472">Membrane</keyword>
<keyword evidence="2" id="KW-0732">Signal</keyword>
<gene>
    <name evidence="4" type="primary">LOC101851160</name>
</gene>
<dbReference type="GeneID" id="101851160"/>
<dbReference type="Proteomes" id="UP000694888">
    <property type="component" value="Unplaced"/>
</dbReference>
<feature type="chain" id="PRO_5045748478" evidence="2">
    <location>
        <begin position="31"/>
        <end position="662"/>
    </location>
</feature>